<dbReference type="AlphaFoldDB" id="A0A1B1TBT8"/>
<accession>A0A1B1TBT8</accession>
<protein>
    <recommendedName>
        <fullName evidence="2">SprT-like domain-containing protein</fullName>
    </recommendedName>
</protein>
<dbReference type="EMBL" id="KP211851">
    <property type="protein sequence ID" value="ANV79747.1"/>
    <property type="molecule type" value="Genomic_DNA"/>
</dbReference>
<organism evidence="1">
    <name type="scientific">Candidatus Thalassarchaea marina</name>
    <dbReference type="NCBI Taxonomy" id="1680828"/>
    <lineage>
        <taxon>Archaea</taxon>
        <taxon>Methanobacteriati</taxon>
        <taxon>Thermoplasmatota</taxon>
        <taxon>Candidatus Poseidoniia</taxon>
        <taxon>Candidatus Poseidoniia incertae sedis</taxon>
    </lineage>
</organism>
<evidence type="ECO:0008006" key="2">
    <source>
        <dbReference type="Google" id="ProtNLM"/>
    </source>
</evidence>
<proteinExistence type="predicted"/>
<sequence>MSSAGGDERDDKLLPSNPDFPEDLIHLLKEKLDKKEAPFLKYLGKNLTLVWIDENDSRLGMTRFEYSANELFRRRKLRLSCGPVTIGLNPMLNRDLALYKHTLSHELLHASGLLDHGEIHANLVREIAPAPKLADSLVLQEMRERVLEKLPERQWICGDCGYTWERKRVSMPARCPKCAKPFKS</sequence>
<name>A0A1B1TBT8_9ARCH</name>
<reference evidence="1" key="1">
    <citation type="submission" date="2014-11" db="EMBL/GenBank/DDBJ databases">
        <authorList>
            <person name="Zhu J."/>
            <person name="Qi W."/>
            <person name="Song R."/>
        </authorList>
    </citation>
    <scope>NUCLEOTIDE SEQUENCE</scope>
</reference>
<evidence type="ECO:0000313" key="1">
    <source>
        <dbReference type="EMBL" id="ANV79747.1"/>
    </source>
</evidence>
<reference evidence="1" key="2">
    <citation type="journal article" date="2015" name="ISME J.">
        <title>A new class of marine Euryarchaeota group II from the Mediterranean deep chlorophyll maximum.</title>
        <authorList>
            <person name="Martin-Cuadrado A.B."/>
            <person name="Garcia-Heredia I."/>
            <person name="Molto A.G."/>
            <person name="Lopez-Ubeda R."/>
            <person name="Kimes N."/>
            <person name="Lopez-Garcia P."/>
            <person name="Moreira D."/>
            <person name="Rodriguez-Valera F."/>
        </authorList>
    </citation>
    <scope>NUCLEOTIDE SEQUENCE</scope>
</reference>